<evidence type="ECO:0000313" key="3">
    <source>
        <dbReference type="Proteomes" id="UP001497522"/>
    </source>
</evidence>
<dbReference type="EMBL" id="OZ023720">
    <property type="protein sequence ID" value="CAK9869334.1"/>
    <property type="molecule type" value="Genomic_DNA"/>
</dbReference>
<sequence>MCATAMITPQKHKSRSQGEMLRTPGCCFLRSPAQHRKEEGPCPGPCRRSFPGTVLDPYSGQCPGPRRRSWGRGASVTPREGRVQDLVDGRSGPGGGEGSWGPLGLDPSRLSVPQGSPKCKVRIETGVSCSWDEGPNKARTQTMAKIP</sequence>
<feature type="compositionally biased region" description="Basic and acidic residues" evidence="1">
    <location>
        <begin position="79"/>
        <end position="88"/>
    </location>
</feature>
<feature type="region of interest" description="Disordered" evidence="1">
    <location>
        <begin position="53"/>
        <end position="117"/>
    </location>
</feature>
<keyword evidence="3" id="KW-1185">Reference proteome</keyword>
<gene>
    <name evidence="2" type="ORF">CSSPJE1EN2_LOCUS12092</name>
</gene>
<dbReference type="Proteomes" id="UP001497522">
    <property type="component" value="Chromosome 19"/>
</dbReference>
<name>A0ABP1B2Y0_9BRYO</name>
<feature type="compositionally biased region" description="Gly residues" evidence="1">
    <location>
        <begin position="91"/>
        <end position="101"/>
    </location>
</feature>
<accession>A0ABP1B2Y0</accession>
<proteinExistence type="predicted"/>
<protein>
    <submittedName>
        <fullName evidence="2">Uncharacterized protein</fullName>
    </submittedName>
</protein>
<evidence type="ECO:0000256" key="1">
    <source>
        <dbReference type="SAM" id="MobiDB-lite"/>
    </source>
</evidence>
<evidence type="ECO:0000313" key="2">
    <source>
        <dbReference type="EMBL" id="CAK9869334.1"/>
    </source>
</evidence>
<organism evidence="2 3">
    <name type="scientific">Sphagnum jensenii</name>
    <dbReference type="NCBI Taxonomy" id="128206"/>
    <lineage>
        <taxon>Eukaryota</taxon>
        <taxon>Viridiplantae</taxon>
        <taxon>Streptophyta</taxon>
        <taxon>Embryophyta</taxon>
        <taxon>Bryophyta</taxon>
        <taxon>Sphagnophytina</taxon>
        <taxon>Sphagnopsida</taxon>
        <taxon>Sphagnales</taxon>
        <taxon>Sphagnaceae</taxon>
        <taxon>Sphagnum</taxon>
    </lineage>
</organism>
<reference evidence="2" key="1">
    <citation type="submission" date="2024-03" db="EMBL/GenBank/DDBJ databases">
        <authorList>
            <consortium name="ELIXIR-Norway"/>
            <consortium name="Elixir Norway"/>
        </authorList>
    </citation>
    <scope>NUCLEOTIDE SEQUENCE</scope>
</reference>